<dbReference type="Proteomes" id="UP001163823">
    <property type="component" value="Chromosome 3"/>
</dbReference>
<protein>
    <submittedName>
        <fullName evidence="1">Uncharacterized protein</fullName>
    </submittedName>
</protein>
<name>A0AAD7QB29_QUISA</name>
<comment type="caution">
    <text evidence="1">The sequence shown here is derived from an EMBL/GenBank/DDBJ whole genome shotgun (WGS) entry which is preliminary data.</text>
</comment>
<reference evidence="1" key="1">
    <citation type="journal article" date="2023" name="Science">
        <title>Elucidation of the pathway for biosynthesis of saponin adjuvants from the soapbark tree.</title>
        <authorList>
            <person name="Reed J."/>
            <person name="Orme A."/>
            <person name="El-Demerdash A."/>
            <person name="Owen C."/>
            <person name="Martin L.B.B."/>
            <person name="Misra R.C."/>
            <person name="Kikuchi S."/>
            <person name="Rejzek M."/>
            <person name="Martin A.C."/>
            <person name="Harkess A."/>
            <person name="Leebens-Mack J."/>
            <person name="Louveau T."/>
            <person name="Stephenson M.J."/>
            <person name="Osbourn A."/>
        </authorList>
    </citation>
    <scope>NUCLEOTIDE SEQUENCE</scope>
    <source>
        <strain evidence="1">S10</strain>
    </source>
</reference>
<dbReference type="AlphaFoldDB" id="A0AAD7QB29"/>
<gene>
    <name evidence="1" type="ORF">O6P43_007638</name>
</gene>
<dbReference type="KEGG" id="qsa:O6P43_007638"/>
<proteinExistence type="predicted"/>
<evidence type="ECO:0000313" key="2">
    <source>
        <dbReference type="Proteomes" id="UP001163823"/>
    </source>
</evidence>
<organism evidence="1 2">
    <name type="scientific">Quillaja saponaria</name>
    <name type="common">Soap bark tree</name>
    <dbReference type="NCBI Taxonomy" id="32244"/>
    <lineage>
        <taxon>Eukaryota</taxon>
        <taxon>Viridiplantae</taxon>
        <taxon>Streptophyta</taxon>
        <taxon>Embryophyta</taxon>
        <taxon>Tracheophyta</taxon>
        <taxon>Spermatophyta</taxon>
        <taxon>Magnoliopsida</taxon>
        <taxon>eudicotyledons</taxon>
        <taxon>Gunneridae</taxon>
        <taxon>Pentapetalae</taxon>
        <taxon>rosids</taxon>
        <taxon>fabids</taxon>
        <taxon>Fabales</taxon>
        <taxon>Quillajaceae</taxon>
        <taxon>Quillaja</taxon>
    </lineage>
</organism>
<accession>A0AAD7QB29</accession>
<keyword evidence="2" id="KW-1185">Reference proteome</keyword>
<evidence type="ECO:0000313" key="1">
    <source>
        <dbReference type="EMBL" id="KAJ7978118.1"/>
    </source>
</evidence>
<sequence length="67" mass="7900">MQPPEANQVDKALLRVISKWRSLGWWKLVLYLRVCICLISRWGFRNCYGFVDTLKLSYCPKASTYTI</sequence>
<dbReference type="EMBL" id="JARAOO010000003">
    <property type="protein sequence ID" value="KAJ7978118.1"/>
    <property type="molecule type" value="Genomic_DNA"/>
</dbReference>